<dbReference type="STRING" id="1314781.A0A165IL87"/>
<dbReference type="EMBL" id="KV425988">
    <property type="protein sequence ID" value="KZV93556.1"/>
    <property type="molecule type" value="Genomic_DNA"/>
</dbReference>
<feature type="compositionally biased region" description="Low complexity" evidence="1">
    <location>
        <begin position="284"/>
        <end position="295"/>
    </location>
</feature>
<dbReference type="AlphaFoldDB" id="A0A165IL87"/>
<dbReference type="InterPro" id="IPR004177">
    <property type="entry name" value="DDHD_dom"/>
</dbReference>
<protein>
    <recommendedName>
        <fullName evidence="2">DDHD domain-containing protein</fullName>
    </recommendedName>
</protein>
<feature type="compositionally biased region" description="Low complexity" evidence="1">
    <location>
        <begin position="364"/>
        <end position="379"/>
    </location>
</feature>
<dbReference type="OrthoDB" id="69269at2759"/>
<dbReference type="PANTHER" id="PTHR23509:SF6">
    <property type="entry name" value="PHOSPHOLIPASE C1020.13C-RELATED"/>
    <property type="match status" value="1"/>
</dbReference>
<organism evidence="3 4">
    <name type="scientific">Exidia glandulosa HHB12029</name>
    <dbReference type="NCBI Taxonomy" id="1314781"/>
    <lineage>
        <taxon>Eukaryota</taxon>
        <taxon>Fungi</taxon>
        <taxon>Dikarya</taxon>
        <taxon>Basidiomycota</taxon>
        <taxon>Agaricomycotina</taxon>
        <taxon>Agaricomycetes</taxon>
        <taxon>Auriculariales</taxon>
        <taxon>Exidiaceae</taxon>
        <taxon>Exidia</taxon>
    </lineage>
</organism>
<dbReference type="GO" id="GO:0046872">
    <property type="term" value="F:metal ion binding"/>
    <property type="evidence" value="ECO:0007669"/>
    <property type="project" value="InterPro"/>
</dbReference>
<gene>
    <name evidence="3" type="ORF">EXIGLDRAFT_749091</name>
</gene>
<dbReference type="Pfam" id="PF23463">
    <property type="entry name" value="WWE_2"/>
    <property type="match status" value="1"/>
</dbReference>
<keyword evidence="4" id="KW-1185">Reference proteome</keyword>
<feature type="domain" description="DDHD" evidence="2">
    <location>
        <begin position="589"/>
        <end position="788"/>
    </location>
</feature>
<sequence>MTATNPRRTPTLAPLVLEPASSSTPSLSVIEPSPATAMAADYEEEMPMYTVRWLRPHYATTLLDLPTEPVVQSHKEHWHAFAEEESDDLECEWWTLPEDERLNSGPLAAEDSVPEDLEEDEEDVVGVSIYKDKLFEVDVRKMELKPVYWRRQTTHPVPVMRAHWMFDTTHPVLEPLNSLLEEMYREARPWTAAYADALDAALDIGPEAYHKFKYEIPDDPQKRSVFFQDGDSARLVSDQMTTRIQHAVYASLSRSHGSLAFPYSTRLFRGYEAALRAPPRSRPPSRGTSPSASRGPSRDVSPAVSPGSSPTGHAFPRKLSLSNLHMRSIESARRSPSLDFSGMNFSHPPSVIRRKRSGSFRQPSIDSLSFSETSSTSGRSNDEIELVHTDAPGKIEADHGNVTDLVFMVHGIGQAAVAQFEGVNWVYSVNLFRQHSRKQSATPGLSQLMRNNRVQFLPVQWRARFAKLKDELQKQEAAEFERNTYTLSEIMLKDHVVFARDLLNNVILDLAYYMSRNRELMTRAICIEANAVYRRWCSRHPGFDKRGRVHIIAHSLGCSIVTHVMSDQPTFVPPLSTRPVSQLYPTNQLLFNTSALFLCGSPAAMTMMLDQAPVIARKGRERSKYPRPDESLDEVGQLGCMAVDSVYNVFYPADVIAYRLNPAVDVNYASELPPSAIANINASVMGRISKALLSLPTLPMRLRKLSFGSLGGGQSPLRAESLDTKMEREKELERTRGKRRFAALNPHGTLDFYLQSEGINEYIDMITAHVVYWNDAALAAFVLGEIFADQDDKDKHV</sequence>
<evidence type="ECO:0000313" key="3">
    <source>
        <dbReference type="EMBL" id="KZV93556.1"/>
    </source>
</evidence>
<dbReference type="InterPro" id="IPR057826">
    <property type="entry name" value="WWE_C20G8.02"/>
</dbReference>
<reference evidence="3 4" key="1">
    <citation type="journal article" date="2016" name="Mol. Biol. Evol.">
        <title>Comparative Genomics of Early-Diverging Mushroom-Forming Fungi Provides Insights into the Origins of Lignocellulose Decay Capabilities.</title>
        <authorList>
            <person name="Nagy L.G."/>
            <person name="Riley R."/>
            <person name="Tritt A."/>
            <person name="Adam C."/>
            <person name="Daum C."/>
            <person name="Floudas D."/>
            <person name="Sun H."/>
            <person name="Yadav J.S."/>
            <person name="Pangilinan J."/>
            <person name="Larsson K.H."/>
            <person name="Matsuura K."/>
            <person name="Barry K."/>
            <person name="Labutti K."/>
            <person name="Kuo R."/>
            <person name="Ohm R.A."/>
            <person name="Bhattacharya S.S."/>
            <person name="Shirouzu T."/>
            <person name="Yoshinaga Y."/>
            <person name="Martin F.M."/>
            <person name="Grigoriev I.V."/>
            <person name="Hibbett D.S."/>
        </authorList>
    </citation>
    <scope>NUCLEOTIDE SEQUENCE [LARGE SCALE GENOMIC DNA]</scope>
    <source>
        <strain evidence="3 4">HHB12029</strain>
    </source>
</reference>
<dbReference type="SMART" id="SM01127">
    <property type="entry name" value="DDHD"/>
    <property type="match status" value="1"/>
</dbReference>
<dbReference type="GO" id="GO:0005737">
    <property type="term" value="C:cytoplasm"/>
    <property type="evidence" value="ECO:0007669"/>
    <property type="project" value="TreeGrafter"/>
</dbReference>
<dbReference type="Proteomes" id="UP000077266">
    <property type="component" value="Unassembled WGS sequence"/>
</dbReference>
<dbReference type="InterPro" id="IPR058055">
    <property type="entry name" value="PA-PLA1"/>
</dbReference>
<accession>A0A165IL87</accession>
<dbReference type="PANTHER" id="PTHR23509">
    <property type="entry name" value="PA-PL1 PHOSPHOLIPASE FAMILY"/>
    <property type="match status" value="1"/>
</dbReference>
<feature type="region of interest" description="Disordered" evidence="1">
    <location>
        <begin position="275"/>
        <end position="319"/>
    </location>
</feature>
<dbReference type="Pfam" id="PF02862">
    <property type="entry name" value="DDHD"/>
    <property type="match status" value="2"/>
</dbReference>
<dbReference type="PROSITE" id="PS51043">
    <property type="entry name" value="DDHD"/>
    <property type="match status" value="1"/>
</dbReference>
<dbReference type="GO" id="GO:0004620">
    <property type="term" value="F:phospholipase activity"/>
    <property type="evidence" value="ECO:0007669"/>
    <property type="project" value="TreeGrafter"/>
</dbReference>
<proteinExistence type="predicted"/>
<feature type="region of interest" description="Disordered" evidence="1">
    <location>
        <begin position="333"/>
        <end position="381"/>
    </location>
</feature>
<name>A0A165IL87_EXIGL</name>
<evidence type="ECO:0000259" key="2">
    <source>
        <dbReference type="PROSITE" id="PS51043"/>
    </source>
</evidence>
<dbReference type="InParanoid" id="A0A165IL87"/>
<evidence type="ECO:0000256" key="1">
    <source>
        <dbReference type="SAM" id="MobiDB-lite"/>
    </source>
</evidence>
<evidence type="ECO:0000313" key="4">
    <source>
        <dbReference type="Proteomes" id="UP000077266"/>
    </source>
</evidence>
<dbReference type="FunCoup" id="A0A165IL87">
    <property type="interactions" value="361"/>
</dbReference>